<evidence type="ECO:0000256" key="2">
    <source>
        <dbReference type="ARBA" id="ARBA00008974"/>
    </source>
</evidence>
<feature type="transmembrane region" description="Helical" evidence="8">
    <location>
        <begin position="337"/>
        <end position="354"/>
    </location>
</feature>
<comment type="similarity">
    <text evidence="2 7">Belongs to the purine-cytosine permease (2.A.39) family.</text>
</comment>
<evidence type="ECO:0000256" key="1">
    <source>
        <dbReference type="ARBA" id="ARBA00004141"/>
    </source>
</evidence>
<dbReference type="InterPro" id="IPR026030">
    <property type="entry name" value="Pur-cyt_permease_Fcy2/21/22"/>
</dbReference>
<feature type="transmembrane region" description="Helical" evidence="8">
    <location>
        <begin position="281"/>
        <end position="310"/>
    </location>
</feature>
<evidence type="ECO:0000256" key="7">
    <source>
        <dbReference type="PIRNR" id="PIRNR002744"/>
    </source>
</evidence>
<evidence type="ECO:0000256" key="6">
    <source>
        <dbReference type="ARBA" id="ARBA00023136"/>
    </source>
</evidence>
<feature type="transmembrane region" description="Helical" evidence="8">
    <location>
        <begin position="398"/>
        <end position="425"/>
    </location>
</feature>
<comment type="subcellular location">
    <subcellularLocation>
        <location evidence="1">Membrane</location>
        <topology evidence="1">Multi-pass membrane protein</topology>
    </subcellularLocation>
</comment>
<keyword evidence="10" id="KW-1185">Reference proteome</keyword>
<dbReference type="InterPro" id="IPR001248">
    <property type="entry name" value="Pur-cyt_permease"/>
</dbReference>
<evidence type="ECO:0000313" key="10">
    <source>
        <dbReference type="Proteomes" id="UP001174694"/>
    </source>
</evidence>
<feature type="transmembrane region" description="Helical" evidence="8">
    <location>
        <begin position="246"/>
        <end position="269"/>
    </location>
</feature>
<feature type="transmembrane region" description="Helical" evidence="8">
    <location>
        <begin position="445"/>
        <end position="463"/>
    </location>
</feature>
<dbReference type="PIRSF" id="PIRSF002744">
    <property type="entry name" value="Pur-cyt_permease"/>
    <property type="match status" value="1"/>
</dbReference>
<keyword evidence="3 7" id="KW-0813">Transport</keyword>
<dbReference type="PANTHER" id="PTHR31806">
    <property type="entry name" value="PURINE-CYTOSINE PERMEASE FCY2-RELATED"/>
    <property type="match status" value="1"/>
</dbReference>
<name>A0AA38RKG6_9PEZI</name>
<sequence length="510" mass="54342">MAMSGTEKSTRGEIAPVASDVEMGSSHDFKDTVRDDFHVPAAGESFWQKLSGAGVEMRGAEPVPVEKRTDTQYINVFTIFATSMTSLLPIGIGSATTIGYGMSLRDAALMIVFLQFLFGLPAAYVMTLGPLTGMRQMIQSRYCFGKYCNILTTIVVTLTVGGFAVTGSVNGAQCLASVRRGTLPVEGAIAIIMCLALVIGFMGYKVLHLFTRWGWIPTLIAIIILVGCAGDQLWQQAPARSHSSQAYLGMVAFCAGNMITWANVAGDYACYMPPTAPRLRIAMYCLFGIALPFSLLMTLGAAIGGAVYAIPAWTTAYEAGGVGGVIGTILITRLGDFGRFVLVILGLSVLATCARDIYTVSFNLTALVPILKRVPRVVLAIIATGVIIGVAIPASKHFVASIVAFLSIIGYYAGASVTCFLTEFLYFRGGDPASFDPAIWNDGRALPSGLSALAAVLISWALIIPSMSQDWYTGPIAEKAGDLGFEFAVVVAFLAYVPIRTLEIKMRGRL</sequence>
<evidence type="ECO:0000313" key="9">
    <source>
        <dbReference type="EMBL" id="KAJ9134088.1"/>
    </source>
</evidence>
<protein>
    <submittedName>
        <fullName evidence="9">Purine-cytosine permease fcy22</fullName>
    </submittedName>
</protein>
<dbReference type="EMBL" id="JANBVO010000045">
    <property type="protein sequence ID" value="KAJ9134088.1"/>
    <property type="molecule type" value="Genomic_DNA"/>
</dbReference>
<keyword evidence="4 8" id="KW-0812">Transmembrane</keyword>
<dbReference type="Proteomes" id="UP001174694">
    <property type="component" value="Unassembled WGS sequence"/>
</dbReference>
<evidence type="ECO:0000256" key="5">
    <source>
        <dbReference type="ARBA" id="ARBA00022989"/>
    </source>
</evidence>
<dbReference type="AlphaFoldDB" id="A0AA38RKG6"/>
<feature type="transmembrane region" description="Helical" evidence="8">
    <location>
        <begin position="147"/>
        <end position="167"/>
    </location>
</feature>
<dbReference type="GO" id="GO:0022857">
    <property type="term" value="F:transmembrane transporter activity"/>
    <property type="evidence" value="ECO:0007669"/>
    <property type="project" value="InterPro"/>
</dbReference>
<keyword evidence="5 8" id="KW-1133">Transmembrane helix</keyword>
<feature type="transmembrane region" description="Helical" evidence="8">
    <location>
        <begin position="187"/>
        <end position="207"/>
    </location>
</feature>
<accession>A0AA38RKG6</accession>
<reference evidence="9" key="1">
    <citation type="submission" date="2022-07" db="EMBL/GenBank/DDBJ databases">
        <title>Fungi with potential for degradation of polypropylene.</title>
        <authorList>
            <person name="Gostincar C."/>
        </authorList>
    </citation>
    <scope>NUCLEOTIDE SEQUENCE</scope>
    <source>
        <strain evidence="9">EXF-13308</strain>
    </source>
</reference>
<dbReference type="GO" id="GO:0005886">
    <property type="term" value="C:plasma membrane"/>
    <property type="evidence" value="ECO:0007669"/>
    <property type="project" value="TreeGrafter"/>
</dbReference>
<feature type="transmembrane region" description="Helical" evidence="8">
    <location>
        <begin position="214"/>
        <end position="234"/>
    </location>
</feature>
<feature type="transmembrane region" description="Helical" evidence="8">
    <location>
        <begin position="374"/>
        <end position="392"/>
    </location>
</feature>
<feature type="transmembrane region" description="Helical" evidence="8">
    <location>
        <begin position="107"/>
        <end position="126"/>
    </location>
</feature>
<feature type="transmembrane region" description="Helical" evidence="8">
    <location>
        <begin position="76"/>
        <end position="101"/>
    </location>
</feature>
<proteinExistence type="inferred from homology"/>
<gene>
    <name evidence="9" type="ORF">NKR23_g10318</name>
</gene>
<evidence type="ECO:0000256" key="8">
    <source>
        <dbReference type="SAM" id="Phobius"/>
    </source>
</evidence>
<dbReference type="Pfam" id="PF02133">
    <property type="entry name" value="Transp_cyt_pur"/>
    <property type="match status" value="1"/>
</dbReference>
<organism evidence="9 10">
    <name type="scientific">Pleurostoma richardsiae</name>
    <dbReference type="NCBI Taxonomy" id="41990"/>
    <lineage>
        <taxon>Eukaryota</taxon>
        <taxon>Fungi</taxon>
        <taxon>Dikarya</taxon>
        <taxon>Ascomycota</taxon>
        <taxon>Pezizomycotina</taxon>
        <taxon>Sordariomycetes</taxon>
        <taxon>Sordariomycetidae</taxon>
        <taxon>Calosphaeriales</taxon>
        <taxon>Pleurostomataceae</taxon>
        <taxon>Pleurostoma</taxon>
    </lineage>
</organism>
<dbReference type="PANTHER" id="PTHR31806:SF5">
    <property type="entry name" value="PURINE-CYTOSINE PERMEASE FCY21"/>
    <property type="match status" value="1"/>
</dbReference>
<feature type="transmembrane region" description="Helical" evidence="8">
    <location>
        <begin position="483"/>
        <end position="499"/>
    </location>
</feature>
<evidence type="ECO:0000256" key="3">
    <source>
        <dbReference type="ARBA" id="ARBA00022448"/>
    </source>
</evidence>
<evidence type="ECO:0000256" key="4">
    <source>
        <dbReference type="ARBA" id="ARBA00022692"/>
    </source>
</evidence>
<dbReference type="Gene3D" id="1.10.4160.10">
    <property type="entry name" value="Hydantoin permease"/>
    <property type="match status" value="1"/>
</dbReference>
<comment type="caution">
    <text evidence="9">The sequence shown here is derived from an EMBL/GenBank/DDBJ whole genome shotgun (WGS) entry which is preliminary data.</text>
</comment>
<keyword evidence="6 7" id="KW-0472">Membrane</keyword>